<keyword evidence="2" id="KW-0347">Helicase</keyword>
<keyword evidence="1" id="KW-0378">Hydrolase</keyword>
<dbReference type="PANTHER" id="PTHR47964:SF1">
    <property type="entry name" value="ATP-DEPENDENT DNA HELICASE HOMOLOG RECG, CHLOROPLASTIC"/>
    <property type="match status" value="1"/>
</dbReference>
<dbReference type="Pfam" id="PF19833">
    <property type="entry name" value="RecG_dom3_C"/>
    <property type="match status" value="1"/>
</dbReference>
<protein>
    <recommendedName>
        <fullName evidence="3">Helicase C-terminal domain-containing protein</fullName>
    </recommendedName>
</protein>
<dbReference type="GO" id="GO:0006281">
    <property type="term" value="P:DNA repair"/>
    <property type="evidence" value="ECO:0007669"/>
    <property type="project" value="InterPro"/>
</dbReference>
<dbReference type="InterPro" id="IPR047112">
    <property type="entry name" value="RecG/Mfd"/>
</dbReference>
<dbReference type="InterPro" id="IPR045562">
    <property type="entry name" value="RecG_dom3_C"/>
</dbReference>
<accession>A0A5S9M8P1</accession>
<sequence>MRAFTANEVQILVSTTVVEVGVNVPNATIMVIYDADRFGLSQLHQLRGRVGRGEHQSFCILMADPKSETGKERMRIMSETTDGFELSEKDLELRGPGDFFGKKQSGMPEFKVADMVHDYRALETARKDAADLVQSDAFLTDPEYKELRQTLIDSGVLGGDKLS</sequence>
<keyword evidence="2" id="KW-0547">Nucleotide-binding</keyword>
<dbReference type="PANTHER" id="PTHR47964">
    <property type="entry name" value="ATP-DEPENDENT DNA HELICASE HOMOLOG RECG, CHLOROPLASTIC"/>
    <property type="match status" value="1"/>
</dbReference>
<evidence type="ECO:0000256" key="1">
    <source>
        <dbReference type="ARBA" id="ARBA00022801"/>
    </source>
</evidence>
<name>A0A5S9M8P1_BACIA</name>
<evidence type="ECO:0000256" key="2">
    <source>
        <dbReference type="ARBA" id="ARBA00022806"/>
    </source>
</evidence>
<dbReference type="GO" id="GO:0003678">
    <property type="term" value="F:DNA helicase activity"/>
    <property type="evidence" value="ECO:0007669"/>
    <property type="project" value="TreeGrafter"/>
</dbReference>
<dbReference type="SUPFAM" id="SSF52540">
    <property type="entry name" value="P-loop containing nucleoside triphosphate hydrolases"/>
    <property type="match status" value="1"/>
</dbReference>
<dbReference type="GO" id="GO:0016787">
    <property type="term" value="F:hydrolase activity"/>
    <property type="evidence" value="ECO:0007669"/>
    <property type="project" value="UniProtKB-KW"/>
</dbReference>
<keyword evidence="2" id="KW-0067">ATP-binding</keyword>
<evidence type="ECO:0000313" key="5">
    <source>
        <dbReference type="Proteomes" id="UP000464658"/>
    </source>
</evidence>
<dbReference type="AlphaFoldDB" id="A0A5S9M8P1"/>
<evidence type="ECO:0000259" key="3">
    <source>
        <dbReference type="PROSITE" id="PS51194"/>
    </source>
</evidence>
<reference evidence="4 5" key="1">
    <citation type="submission" date="2019-12" db="EMBL/GenBank/DDBJ databases">
        <title>Full genome sequence of a Bacillus safensis strain isolated from commercially available natto in Indonesia.</title>
        <authorList>
            <person name="Yoshida M."/>
            <person name="Uomi M."/>
            <person name="Waturangi D."/>
            <person name="Ekaputri J.J."/>
            <person name="Setiamarga D.H.E."/>
        </authorList>
    </citation>
    <scope>NUCLEOTIDE SEQUENCE [LARGE SCALE GENOMIC DNA]</scope>
    <source>
        <strain evidence="4 5">IDN1</strain>
    </source>
</reference>
<dbReference type="PROSITE" id="PS51194">
    <property type="entry name" value="HELICASE_CTER"/>
    <property type="match status" value="1"/>
</dbReference>
<dbReference type="InterPro" id="IPR001650">
    <property type="entry name" value="Helicase_C-like"/>
</dbReference>
<evidence type="ECO:0000313" key="4">
    <source>
        <dbReference type="EMBL" id="BBP89271.1"/>
    </source>
</evidence>
<dbReference type="Proteomes" id="UP000464658">
    <property type="component" value="Chromosome"/>
</dbReference>
<dbReference type="InterPro" id="IPR027417">
    <property type="entry name" value="P-loop_NTPase"/>
</dbReference>
<dbReference type="EMBL" id="AP021906">
    <property type="protein sequence ID" value="BBP89271.1"/>
    <property type="molecule type" value="Genomic_DNA"/>
</dbReference>
<feature type="domain" description="Helicase C-terminal" evidence="3">
    <location>
        <begin position="1"/>
        <end position="92"/>
    </location>
</feature>
<dbReference type="Gene3D" id="3.40.50.300">
    <property type="entry name" value="P-loop containing nucleotide triphosphate hydrolases"/>
    <property type="match status" value="1"/>
</dbReference>
<proteinExistence type="predicted"/>
<organism evidence="4 5">
    <name type="scientific">Bacillus safensis</name>
    <dbReference type="NCBI Taxonomy" id="561879"/>
    <lineage>
        <taxon>Bacteria</taxon>
        <taxon>Bacillati</taxon>
        <taxon>Bacillota</taxon>
        <taxon>Bacilli</taxon>
        <taxon>Bacillales</taxon>
        <taxon>Bacillaceae</taxon>
        <taxon>Bacillus</taxon>
    </lineage>
</organism>
<gene>
    <name evidence="4" type="ORF">BsIDN1_28890</name>
</gene>
<dbReference type="Pfam" id="PF00271">
    <property type="entry name" value="Helicase_C"/>
    <property type="match status" value="1"/>
</dbReference>